<dbReference type="SUPFAM" id="SSF56529">
    <property type="entry name" value="FAH"/>
    <property type="match status" value="1"/>
</dbReference>
<dbReference type="InterPro" id="IPR036663">
    <property type="entry name" value="Fumarylacetoacetase_C_sf"/>
</dbReference>
<dbReference type="EMBL" id="JAPUBN010000010">
    <property type="protein sequence ID" value="MCZ2720590.1"/>
    <property type="molecule type" value="Genomic_DNA"/>
</dbReference>
<feature type="domain" description="Fumarylacetoacetase-like C-terminal" evidence="2">
    <location>
        <begin position="30"/>
        <end position="231"/>
    </location>
</feature>
<evidence type="ECO:0000313" key="4">
    <source>
        <dbReference type="Proteomes" id="UP001149719"/>
    </source>
</evidence>
<dbReference type="GO" id="GO:0016787">
    <property type="term" value="F:hydrolase activity"/>
    <property type="evidence" value="ECO:0007669"/>
    <property type="project" value="UniProtKB-KW"/>
</dbReference>
<comment type="caution">
    <text evidence="3">The sequence shown here is derived from an EMBL/GenBank/DDBJ whole genome shotgun (WGS) entry which is preliminary data.</text>
</comment>
<dbReference type="PANTHER" id="PTHR11820:SF90">
    <property type="entry name" value="FLUTATHIONE S-TRANSFERASE"/>
    <property type="match status" value="1"/>
</dbReference>
<name>A0ABT4JQF0_9GAMM</name>
<protein>
    <submittedName>
        <fullName evidence="3">Fumarylacetoacetate hydrolase family protein</fullName>
    </submittedName>
</protein>
<dbReference type="Pfam" id="PF01557">
    <property type="entry name" value="FAA_hydrolase"/>
    <property type="match status" value="1"/>
</dbReference>
<dbReference type="InterPro" id="IPR011234">
    <property type="entry name" value="Fumarylacetoacetase-like_C"/>
</dbReference>
<keyword evidence="1" id="KW-0479">Metal-binding</keyword>
<proteinExistence type="predicted"/>
<reference evidence="3" key="1">
    <citation type="submission" date="2022-12" db="EMBL/GenBank/DDBJ databases">
        <title>Marinomonas 15G1-11 sp. nov, isolated from marine algae.</title>
        <authorList>
            <person name="Butt M."/>
            <person name="Choi D.G."/>
            <person name="Kim J.M."/>
            <person name="Lee J.K."/>
            <person name="Baek J.H."/>
            <person name="Jeon C.O."/>
        </authorList>
    </citation>
    <scope>NUCLEOTIDE SEQUENCE</scope>
    <source>
        <strain evidence="3">15G1-11</strain>
    </source>
</reference>
<evidence type="ECO:0000256" key="1">
    <source>
        <dbReference type="ARBA" id="ARBA00022723"/>
    </source>
</evidence>
<sequence length="236" mass="26124">MKKQNFIFPPKEVVSLSIFESDQAFPVNRIFCVGRNYAEHAREMGDDPDRDPPFFFCKDVSSVLEVPFSGLSSIPYPAGTERYEYEAELVVALSKGGKDISKSDALDFIFGYSIGLDMTRRDLQTQAKKKGRPWEVGKSFELSAPLTPIKTTQQVGLLDEGLIELKVDGVVRQSSNLSNLTWSVAEIISHLSKVFELHPGDLIMTGTPENVGPVDIGETMQVFIEGLGGFDLKVMP</sequence>
<keyword evidence="4" id="KW-1185">Reference proteome</keyword>
<dbReference type="RefSeq" id="WP_269122618.1">
    <property type="nucleotide sequence ID" value="NZ_JAPUBN010000010.1"/>
</dbReference>
<gene>
    <name evidence="3" type="ORF">O1D97_02740</name>
</gene>
<organism evidence="3 4">
    <name type="scientific">Marinomonas phaeophyticola</name>
    <dbReference type="NCBI Taxonomy" id="3004091"/>
    <lineage>
        <taxon>Bacteria</taxon>
        <taxon>Pseudomonadati</taxon>
        <taxon>Pseudomonadota</taxon>
        <taxon>Gammaproteobacteria</taxon>
        <taxon>Oceanospirillales</taxon>
        <taxon>Oceanospirillaceae</taxon>
        <taxon>Marinomonas</taxon>
    </lineage>
</organism>
<dbReference type="PANTHER" id="PTHR11820">
    <property type="entry name" value="ACYLPYRUVASE"/>
    <property type="match status" value="1"/>
</dbReference>
<evidence type="ECO:0000313" key="3">
    <source>
        <dbReference type="EMBL" id="MCZ2720590.1"/>
    </source>
</evidence>
<dbReference type="Proteomes" id="UP001149719">
    <property type="component" value="Unassembled WGS sequence"/>
</dbReference>
<accession>A0ABT4JQF0</accession>
<keyword evidence="3" id="KW-0378">Hydrolase</keyword>
<dbReference type="Gene3D" id="3.90.850.10">
    <property type="entry name" value="Fumarylacetoacetase-like, C-terminal domain"/>
    <property type="match status" value="1"/>
</dbReference>
<evidence type="ECO:0000259" key="2">
    <source>
        <dbReference type="Pfam" id="PF01557"/>
    </source>
</evidence>